<dbReference type="Proteomes" id="UP000594459">
    <property type="component" value="Chromosome"/>
</dbReference>
<protein>
    <submittedName>
        <fullName evidence="3">CHRD domain-containing protein</fullName>
    </submittedName>
</protein>
<dbReference type="InterPro" id="IPR010895">
    <property type="entry name" value="CHRD"/>
</dbReference>
<name>A0A7S8F4E0_9SPHN</name>
<dbReference type="AlphaFoldDB" id="A0A7S8F4E0"/>
<evidence type="ECO:0000313" key="3">
    <source>
        <dbReference type="EMBL" id="QPC98951.1"/>
    </source>
</evidence>
<feature type="domain" description="CHRD" evidence="2">
    <location>
        <begin position="34"/>
        <end position="150"/>
    </location>
</feature>
<dbReference type="EMBL" id="CP064654">
    <property type="protein sequence ID" value="QPC98951.1"/>
    <property type="molecule type" value="Genomic_DNA"/>
</dbReference>
<evidence type="ECO:0000256" key="1">
    <source>
        <dbReference type="SAM" id="SignalP"/>
    </source>
</evidence>
<keyword evidence="1" id="KW-0732">Signal</keyword>
<dbReference type="RefSeq" id="WP_200981955.1">
    <property type="nucleotide sequence ID" value="NZ_CP064654.1"/>
</dbReference>
<gene>
    <name evidence="3" type="ORF">IRL76_14155</name>
</gene>
<dbReference type="KEGG" id="qso:IRL76_14155"/>
<feature type="signal peptide" evidence="1">
    <location>
        <begin position="1"/>
        <end position="22"/>
    </location>
</feature>
<dbReference type="PROSITE" id="PS51257">
    <property type="entry name" value="PROKAR_LIPOPROTEIN"/>
    <property type="match status" value="1"/>
</dbReference>
<sequence>MNRTQIKALAAVVGIAALGACATLEEGLGELGAKTYHADLTGAQEVGGGDPDGSGQAEITVSDELNQVCWDLNNIRNIGTITAAHIHVGAAGSNGPPVFTLNPANEGGWKGCKSAVEWTQNRIEGNPQAFYVNVHTAEYPGGAIRGQLRD</sequence>
<dbReference type="SMART" id="SM00754">
    <property type="entry name" value="CHRD"/>
    <property type="match status" value="1"/>
</dbReference>
<feature type="chain" id="PRO_5032631163" evidence="1">
    <location>
        <begin position="23"/>
        <end position="150"/>
    </location>
</feature>
<evidence type="ECO:0000259" key="2">
    <source>
        <dbReference type="SMART" id="SM00754"/>
    </source>
</evidence>
<keyword evidence="4" id="KW-1185">Reference proteome</keyword>
<dbReference type="Pfam" id="PF07452">
    <property type="entry name" value="CHRD"/>
    <property type="match status" value="1"/>
</dbReference>
<proteinExistence type="predicted"/>
<evidence type="ECO:0000313" key="4">
    <source>
        <dbReference type="Proteomes" id="UP000594459"/>
    </source>
</evidence>
<organism evidence="3 4">
    <name type="scientific">Qipengyuania soli</name>
    <dbReference type="NCBI Taxonomy" id="2782568"/>
    <lineage>
        <taxon>Bacteria</taxon>
        <taxon>Pseudomonadati</taxon>
        <taxon>Pseudomonadota</taxon>
        <taxon>Alphaproteobacteria</taxon>
        <taxon>Sphingomonadales</taxon>
        <taxon>Erythrobacteraceae</taxon>
        <taxon>Qipengyuania</taxon>
    </lineage>
</organism>
<accession>A0A7S8F4E0</accession>
<reference evidence="3 4" key="1">
    <citation type="submission" date="2020-11" db="EMBL/GenBank/DDBJ databases">
        <title>The genome sequence of Erythrobacter sp. 6D36.</title>
        <authorList>
            <person name="Liu Y."/>
        </authorList>
    </citation>
    <scope>NUCLEOTIDE SEQUENCE [LARGE SCALE GENOMIC DNA]</scope>
    <source>
        <strain evidence="3 4">6D36</strain>
    </source>
</reference>